<evidence type="ECO:0000313" key="1">
    <source>
        <dbReference type="EMBL" id="EQA71982.1"/>
    </source>
</evidence>
<dbReference type="Proteomes" id="UP000015442">
    <property type="component" value="Unassembled WGS sequence"/>
</dbReference>
<dbReference type="AlphaFoldDB" id="T0GST1"/>
<sequence>MGIYQNGAVEINPSTDETKIPRIQIKLMEGSGNYSFTISESKFQLLEKAILEKNLFKPIPNELIPIDNEQEESGTDLGSLEVD</sequence>
<dbReference type="GeneID" id="23201990"/>
<dbReference type="EMBL" id="AKWY02000020">
    <property type="protein sequence ID" value="EQA71982.1"/>
    <property type="molecule type" value="Genomic_DNA"/>
</dbReference>
<comment type="caution">
    <text evidence="1">The sequence shown here is derived from an EMBL/GenBank/DDBJ whole genome shotgun (WGS) entry which is preliminary data.</text>
</comment>
<protein>
    <submittedName>
        <fullName evidence="1">Uncharacterized protein</fullName>
    </submittedName>
</protein>
<organism evidence="1 2">
    <name type="scientific">Leptospira noguchii serovar Panama str. CZ214</name>
    <dbReference type="NCBI Taxonomy" id="1001595"/>
    <lineage>
        <taxon>Bacteria</taxon>
        <taxon>Pseudomonadati</taxon>
        <taxon>Spirochaetota</taxon>
        <taxon>Spirochaetia</taxon>
        <taxon>Leptospirales</taxon>
        <taxon>Leptospiraceae</taxon>
        <taxon>Leptospira</taxon>
    </lineage>
</organism>
<name>T0GST1_9LEPT</name>
<reference evidence="1 2" key="1">
    <citation type="submission" date="2013-05" db="EMBL/GenBank/DDBJ databases">
        <authorList>
            <person name="Harkins D.M."/>
            <person name="Durkin A.S."/>
            <person name="Brinkac L.M."/>
            <person name="Haft D.H."/>
            <person name="Selengut J.D."/>
            <person name="Sanka R."/>
            <person name="DePew J."/>
            <person name="Purushe J."/>
            <person name="Hartskeerl R.A."/>
            <person name="Ahmed A."/>
            <person name="van der Linden H."/>
            <person name="Goris M.G.A."/>
            <person name="Vinetz J.M."/>
            <person name="Sutton G.G."/>
            <person name="Nierman W.C."/>
            <person name="Fouts D.E."/>
        </authorList>
    </citation>
    <scope>NUCLEOTIDE SEQUENCE [LARGE SCALE GENOMIC DNA]</scope>
    <source>
        <strain evidence="1 2">CZ214</strain>
    </source>
</reference>
<evidence type="ECO:0000313" key="2">
    <source>
        <dbReference type="Proteomes" id="UP000015442"/>
    </source>
</evidence>
<accession>T0GST1</accession>
<gene>
    <name evidence="1" type="ORF">LEP1GSC059_1116</name>
</gene>
<proteinExistence type="predicted"/>
<dbReference type="RefSeq" id="WP_017213355.1">
    <property type="nucleotide sequence ID" value="NZ_AKWY02000020.1"/>
</dbReference>